<dbReference type="Gene3D" id="3.40.50.360">
    <property type="match status" value="1"/>
</dbReference>
<evidence type="ECO:0000256" key="1">
    <source>
        <dbReference type="ARBA" id="ARBA00022630"/>
    </source>
</evidence>
<dbReference type="PRINTS" id="PR00369">
    <property type="entry name" value="FLAVODOXIN"/>
</dbReference>
<keyword evidence="4" id="KW-1185">Reference proteome</keyword>
<reference evidence="3 4" key="1">
    <citation type="journal article" date="2014" name="Genome Biol. Evol.">
        <title>The secreted proteins of Achlya hypogyna and Thraustotheca clavata identify the ancestral oomycete secretome and reveal gene acquisitions by horizontal gene transfer.</title>
        <authorList>
            <person name="Misner I."/>
            <person name="Blouin N."/>
            <person name="Leonard G."/>
            <person name="Richards T.A."/>
            <person name="Lane C.E."/>
        </authorList>
    </citation>
    <scope>NUCLEOTIDE SEQUENCE [LARGE SCALE GENOMIC DNA]</scope>
    <source>
        <strain evidence="3 4">ATCC 48635</strain>
    </source>
</reference>
<evidence type="ECO:0000313" key="4">
    <source>
        <dbReference type="Proteomes" id="UP000243579"/>
    </source>
</evidence>
<protein>
    <submittedName>
        <fullName evidence="3">NADPH--cytochrome P450 reductase-like isoform 1</fullName>
    </submittedName>
</protein>
<comment type="caution">
    <text evidence="3">The sequence shown here is derived from an EMBL/GenBank/DDBJ whole genome shotgun (WGS) entry which is preliminary data.</text>
</comment>
<name>A0A1V9YLN2_ACHHY</name>
<accession>A0A1V9YLN2</accession>
<dbReference type="InterPro" id="IPR008254">
    <property type="entry name" value="Flavodoxin/NO_synth"/>
</dbReference>
<dbReference type="PANTHER" id="PTHR19384">
    <property type="entry name" value="NITRIC OXIDE SYNTHASE-RELATED"/>
    <property type="match status" value="1"/>
</dbReference>
<dbReference type="GO" id="GO:0003958">
    <property type="term" value="F:NADPH-hemoprotein reductase activity"/>
    <property type="evidence" value="ECO:0007669"/>
    <property type="project" value="TreeGrafter"/>
</dbReference>
<keyword evidence="1" id="KW-0285">Flavoprotein</keyword>
<feature type="domain" description="Flavodoxin-like" evidence="2">
    <location>
        <begin position="21"/>
        <end position="161"/>
    </location>
</feature>
<gene>
    <name evidence="3" type="ORF">ACHHYP_20472</name>
</gene>
<proteinExistence type="predicted"/>
<dbReference type="PROSITE" id="PS50902">
    <property type="entry name" value="FLAVODOXIN_LIKE"/>
    <property type="match status" value="1"/>
</dbReference>
<dbReference type="Proteomes" id="UP000243579">
    <property type="component" value="Unassembled WGS sequence"/>
</dbReference>
<organism evidence="3 4">
    <name type="scientific">Achlya hypogyna</name>
    <name type="common">Oomycete</name>
    <name type="synonym">Protoachlya hypogyna</name>
    <dbReference type="NCBI Taxonomy" id="1202772"/>
    <lineage>
        <taxon>Eukaryota</taxon>
        <taxon>Sar</taxon>
        <taxon>Stramenopiles</taxon>
        <taxon>Oomycota</taxon>
        <taxon>Saprolegniomycetes</taxon>
        <taxon>Saprolegniales</taxon>
        <taxon>Achlyaceae</taxon>
        <taxon>Achlya</taxon>
    </lineage>
</organism>
<dbReference type="GO" id="GO:0005829">
    <property type="term" value="C:cytosol"/>
    <property type="evidence" value="ECO:0007669"/>
    <property type="project" value="TreeGrafter"/>
</dbReference>
<dbReference type="SUPFAM" id="SSF52218">
    <property type="entry name" value="Flavoproteins"/>
    <property type="match status" value="1"/>
</dbReference>
<dbReference type="OrthoDB" id="1856718at2759"/>
<dbReference type="PANTHER" id="PTHR19384:SF17">
    <property type="entry name" value="NADPH--CYTOCHROME P450 REDUCTASE"/>
    <property type="match status" value="1"/>
</dbReference>
<dbReference type="EMBL" id="JNBR01001491">
    <property type="protein sequence ID" value="OQR86628.1"/>
    <property type="molecule type" value="Genomic_DNA"/>
</dbReference>
<dbReference type="AlphaFoldDB" id="A0A1V9YLN2"/>
<dbReference type="InterPro" id="IPR001094">
    <property type="entry name" value="Flavdoxin-like"/>
</dbReference>
<dbReference type="InterPro" id="IPR029039">
    <property type="entry name" value="Flavoprotein-like_sf"/>
</dbReference>
<sequence length="184" mass="20029">MRGWFASCFSGSAKVDTESSIKVFYGSESGTTKNLALRLRQLGAQRSVSIVVAGLETFEPTALASNGKIIFLTASYGTGGPTTNAADFHKWLAATDTLLPPFEFCVFGVGSSIYADSFNGMGKYVHARLTKRGGRAFYPLGLGDSLVDLDHDFLLWETGLWAALQAPREAHSPKADCERERHLW</sequence>
<dbReference type="GO" id="GO:0010181">
    <property type="term" value="F:FMN binding"/>
    <property type="evidence" value="ECO:0007669"/>
    <property type="project" value="InterPro"/>
</dbReference>
<evidence type="ECO:0000313" key="3">
    <source>
        <dbReference type="EMBL" id="OQR86628.1"/>
    </source>
</evidence>
<dbReference type="STRING" id="1202772.A0A1V9YLN2"/>
<dbReference type="Pfam" id="PF00258">
    <property type="entry name" value="Flavodoxin_1"/>
    <property type="match status" value="1"/>
</dbReference>
<evidence type="ECO:0000259" key="2">
    <source>
        <dbReference type="PROSITE" id="PS50902"/>
    </source>
</evidence>
<dbReference type="GO" id="GO:0050660">
    <property type="term" value="F:flavin adenine dinucleotide binding"/>
    <property type="evidence" value="ECO:0007669"/>
    <property type="project" value="TreeGrafter"/>
</dbReference>